<dbReference type="InterPro" id="IPR036390">
    <property type="entry name" value="WH_DNA-bd_sf"/>
</dbReference>
<evidence type="ECO:0000259" key="4">
    <source>
        <dbReference type="PROSITE" id="PS51118"/>
    </source>
</evidence>
<dbReference type="GO" id="GO:0003677">
    <property type="term" value="F:DNA binding"/>
    <property type="evidence" value="ECO:0007669"/>
    <property type="project" value="UniProtKB-KW"/>
</dbReference>
<keyword evidence="1" id="KW-0805">Transcription regulation</keyword>
<dbReference type="Pfam" id="PF01638">
    <property type="entry name" value="HxlR"/>
    <property type="match status" value="1"/>
</dbReference>
<evidence type="ECO:0000256" key="3">
    <source>
        <dbReference type="ARBA" id="ARBA00023163"/>
    </source>
</evidence>
<dbReference type="Gene3D" id="1.10.10.10">
    <property type="entry name" value="Winged helix-like DNA-binding domain superfamily/Winged helix DNA-binding domain"/>
    <property type="match status" value="1"/>
</dbReference>
<accession>A0A318KRU8</accession>
<keyword evidence="6" id="KW-1185">Reference proteome</keyword>
<dbReference type="CDD" id="cd00090">
    <property type="entry name" value="HTH_ARSR"/>
    <property type="match status" value="1"/>
</dbReference>
<protein>
    <submittedName>
        <fullName evidence="5">HxlR family transcriptional regulator</fullName>
    </submittedName>
</protein>
<proteinExistence type="predicted"/>
<dbReference type="InterPro" id="IPR011991">
    <property type="entry name" value="ArsR-like_HTH"/>
</dbReference>
<evidence type="ECO:0000313" key="5">
    <source>
        <dbReference type="EMBL" id="PXX80440.1"/>
    </source>
</evidence>
<dbReference type="PANTHER" id="PTHR33204:SF29">
    <property type="entry name" value="TRANSCRIPTIONAL REGULATOR"/>
    <property type="match status" value="1"/>
</dbReference>
<evidence type="ECO:0000256" key="2">
    <source>
        <dbReference type="ARBA" id="ARBA00023125"/>
    </source>
</evidence>
<gene>
    <name evidence="5" type="ORF">DES51_10331</name>
</gene>
<dbReference type="OrthoDB" id="9791143at2"/>
<evidence type="ECO:0000313" key="6">
    <source>
        <dbReference type="Proteomes" id="UP000247612"/>
    </source>
</evidence>
<keyword evidence="3" id="KW-0804">Transcription</keyword>
<sequence length="111" mass="13172">MTDEKFGKCPYYTAQSVLQGKWSILIMHYLSGKTLRFNELLKMMPDMTHATLSKQLKKLENDSLIVRKEYPQVPPKVEYYLSDIGEEFLPVLESLKHWGKQYIQYMEKLNH</sequence>
<dbReference type="PROSITE" id="PS51118">
    <property type="entry name" value="HTH_HXLR"/>
    <property type="match status" value="1"/>
</dbReference>
<dbReference type="Proteomes" id="UP000247612">
    <property type="component" value="Unassembled WGS sequence"/>
</dbReference>
<reference evidence="5 6" key="1">
    <citation type="submission" date="2018-05" db="EMBL/GenBank/DDBJ databases">
        <title>Genomic Encyclopedia of Type Strains, Phase IV (KMG-IV): sequencing the most valuable type-strain genomes for metagenomic binning, comparative biology and taxonomic classification.</title>
        <authorList>
            <person name="Goeker M."/>
        </authorList>
    </citation>
    <scope>NUCLEOTIDE SEQUENCE [LARGE SCALE GENOMIC DNA]</scope>
    <source>
        <strain evidence="5 6">JC118</strain>
    </source>
</reference>
<dbReference type="STRING" id="1034346.GCA_000313565_02146"/>
<name>A0A318KRU8_9FIRM</name>
<feature type="domain" description="HTH hxlR-type" evidence="4">
    <location>
        <begin position="9"/>
        <end position="107"/>
    </location>
</feature>
<evidence type="ECO:0000256" key="1">
    <source>
        <dbReference type="ARBA" id="ARBA00023015"/>
    </source>
</evidence>
<keyword evidence="2" id="KW-0238">DNA-binding</keyword>
<comment type="caution">
    <text evidence="5">The sequence shown here is derived from an EMBL/GenBank/DDBJ whole genome shotgun (WGS) entry which is preliminary data.</text>
</comment>
<dbReference type="PANTHER" id="PTHR33204">
    <property type="entry name" value="TRANSCRIPTIONAL REGULATOR, MARR FAMILY"/>
    <property type="match status" value="1"/>
</dbReference>
<organism evidence="5 6">
    <name type="scientific">Dielma fastidiosa</name>
    <dbReference type="NCBI Taxonomy" id="1034346"/>
    <lineage>
        <taxon>Bacteria</taxon>
        <taxon>Bacillati</taxon>
        <taxon>Bacillota</taxon>
        <taxon>Erysipelotrichia</taxon>
        <taxon>Erysipelotrichales</taxon>
        <taxon>Erysipelotrichaceae</taxon>
        <taxon>Dielma</taxon>
    </lineage>
</organism>
<dbReference type="AlphaFoldDB" id="A0A318KRU8"/>
<dbReference type="InterPro" id="IPR002577">
    <property type="entry name" value="HTH_HxlR"/>
</dbReference>
<dbReference type="SUPFAM" id="SSF46785">
    <property type="entry name" value="Winged helix' DNA-binding domain"/>
    <property type="match status" value="1"/>
</dbReference>
<dbReference type="InterPro" id="IPR036388">
    <property type="entry name" value="WH-like_DNA-bd_sf"/>
</dbReference>
<dbReference type="EMBL" id="QJKH01000003">
    <property type="protein sequence ID" value="PXX80440.1"/>
    <property type="molecule type" value="Genomic_DNA"/>
</dbReference>
<dbReference type="RefSeq" id="WP_022938448.1">
    <property type="nucleotide sequence ID" value="NZ_CABKRQ010000005.1"/>
</dbReference>